<protein>
    <submittedName>
        <fullName evidence="5">Unannotated protein</fullName>
    </submittedName>
</protein>
<dbReference type="PROSITE" id="PS51318">
    <property type="entry name" value="TAT"/>
    <property type="match status" value="1"/>
</dbReference>
<dbReference type="PIRSF" id="PIRSF002741">
    <property type="entry name" value="MppA"/>
    <property type="match status" value="1"/>
</dbReference>
<dbReference type="SUPFAM" id="SSF53850">
    <property type="entry name" value="Periplasmic binding protein-like II"/>
    <property type="match status" value="1"/>
</dbReference>
<dbReference type="GO" id="GO:0043190">
    <property type="term" value="C:ATP-binding cassette (ABC) transporter complex"/>
    <property type="evidence" value="ECO:0007669"/>
    <property type="project" value="InterPro"/>
</dbReference>
<dbReference type="GO" id="GO:0015833">
    <property type="term" value="P:peptide transport"/>
    <property type="evidence" value="ECO:0007669"/>
    <property type="project" value="TreeGrafter"/>
</dbReference>
<feature type="domain" description="Solute-binding protein family 5" evidence="4">
    <location>
        <begin position="94"/>
        <end position="408"/>
    </location>
</feature>
<evidence type="ECO:0000256" key="1">
    <source>
        <dbReference type="ARBA" id="ARBA00005695"/>
    </source>
</evidence>
<keyword evidence="2" id="KW-0813">Transport</keyword>
<evidence type="ECO:0000313" key="5">
    <source>
        <dbReference type="EMBL" id="CAB4561280.1"/>
    </source>
</evidence>
<dbReference type="Gene3D" id="3.10.105.10">
    <property type="entry name" value="Dipeptide-binding Protein, Domain 3"/>
    <property type="match status" value="1"/>
</dbReference>
<dbReference type="PANTHER" id="PTHR30290">
    <property type="entry name" value="PERIPLASMIC BINDING COMPONENT OF ABC TRANSPORTER"/>
    <property type="match status" value="1"/>
</dbReference>
<dbReference type="EMBL" id="CAEZTK010000007">
    <property type="protein sequence ID" value="CAB4561280.1"/>
    <property type="molecule type" value="Genomic_DNA"/>
</dbReference>
<reference evidence="5" key="1">
    <citation type="submission" date="2020-05" db="EMBL/GenBank/DDBJ databases">
        <authorList>
            <person name="Chiriac C."/>
            <person name="Salcher M."/>
            <person name="Ghai R."/>
            <person name="Kavagutti S V."/>
        </authorList>
    </citation>
    <scope>NUCLEOTIDE SEQUENCE</scope>
</reference>
<comment type="similarity">
    <text evidence="1">Belongs to the bacterial solute-binding protein 5 family.</text>
</comment>
<evidence type="ECO:0000259" key="4">
    <source>
        <dbReference type="Pfam" id="PF00496"/>
    </source>
</evidence>
<dbReference type="InterPro" id="IPR039424">
    <property type="entry name" value="SBP_5"/>
</dbReference>
<gene>
    <name evidence="5" type="ORF">UFOPK1643_00196</name>
</gene>
<dbReference type="PANTHER" id="PTHR30290:SF9">
    <property type="entry name" value="OLIGOPEPTIDE-BINDING PROTEIN APPA"/>
    <property type="match status" value="1"/>
</dbReference>
<dbReference type="CDD" id="cd08503">
    <property type="entry name" value="PBP2_NikA_DppA_OppA_like_17"/>
    <property type="match status" value="1"/>
</dbReference>
<sequence>MQEQDNNAVNELSRRGLLMGTAAGGLLIAGSGAMLAPSANAATVKLKKGGVLRVAVGEGGANDTQDAHLGGFTGDSARAFQLYDRLVIRDSKFKIVNELADSFTPNKTGNVWTVRVKKGVKFHNGRTLTADDVIFTIQRILDPATRAIRASQLANVDAAKLKKVDQYTVAITLKTADVTFDEQFSDYAMGIVPVGYNPATPVGTGPFKASSFTPGVKSVYTKNTSYWRTGEPYVDSVEIYVVTDESARVNGLISGQFDCITDLPTSQISTVKANSKLAILNAKTGSYVPVAMNTKKTPFQDVRVRQAMRLLVDREAIVKNVYGGYAAIGNDVIGCYDEAYSPTLFPQRKFDPEKAKSLLKAAGVSNLALEINYTDGPTGMAEIPLAFKTSAKKAAVEISAKKIGGEFWDNFLGGYAIQMDYYTNRTYLQQASTVYKGGSYAMETGWSNAKYNALVAKAKTTASKSLRNEIIQDAMKIEYEEGAYIVSSFYNKFDGLSAAISGFGSGHPSGNALNNFTLRSVGFKA</sequence>
<dbReference type="InterPro" id="IPR006311">
    <property type="entry name" value="TAT_signal"/>
</dbReference>
<dbReference type="Gene3D" id="3.90.76.10">
    <property type="entry name" value="Dipeptide-binding Protein, Domain 1"/>
    <property type="match status" value="1"/>
</dbReference>
<dbReference type="Pfam" id="PF00496">
    <property type="entry name" value="SBP_bac_5"/>
    <property type="match status" value="1"/>
</dbReference>
<name>A0A6J6DBA6_9ZZZZ</name>
<dbReference type="AlphaFoldDB" id="A0A6J6DBA6"/>
<organism evidence="5">
    <name type="scientific">freshwater metagenome</name>
    <dbReference type="NCBI Taxonomy" id="449393"/>
    <lineage>
        <taxon>unclassified sequences</taxon>
        <taxon>metagenomes</taxon>
        <taxon>ecological metagenomes</taxon>
    </lineage>
</organism>
<keyword evidence="3" id="KW-0732">Signal</keyword>
<dbReference type="GO" id="GO:0042597">
    <property type="term" value="C:periplasmic space"/>
    <property type="evidence" value="ECO:0007669"/>
    <property type="project" value="UniProtKB-ARBA"/>
</dbReference>
<accession>A0A6J6DBA6</accession>
<evidence type="ECO:0000256" key="3">
    <source>
        <dbReference type="ARBA" id="ARBA00022729"/>
    </source>
</evidence>
<proteinExistence type="inferred from homology"/>
<evidence type="ECO:0000256" key="2">
    <source>
        <dbReference type="ARBA" id="ARBA00022448"/>
    </source>
</evidence>
<dbReference type="Gene3D" id="3.40.190.10">
    <property type="entry name" value="Periplasmic binding protein-like II"/>
    <property type="match status" value="1"/>
</dbReference>
<dbReference type="InterPro" id="IPR030678">
    <property type="entry name" value="Peptide/Ni-bd"/>
</dbReference>
<dbReference type="InterPro" id="IPR000914">
    <property type="entry name" value="SBP_5_dom"/>
</dbReference>
<dbReference type="GO" id="GO:1904680">
    <property type="term" value="F:peptide transmembrane transporter activity"/>
    <property type="evidence" value="ECO:0007669"/>
    <property type="project" value="TreeGrafter"/>
</dbReference>